<dbReference type="CDD" id="cd00082">
    <property type="entry name" value="HisKA"/>
    <property type="match status" value="1"/>
</dbReference>
<dbReference type="Pfam" id="PF00512">
    <property type="entry name" value="HisKA"/>
    <property type="match status" value="1"/>
</dbReference>
<dbReference type="GO" id="GO:0016301">
    <property type="term" value="F:kinase activity"/>
    <property type="evidence" value="ECO:0007669"/>
    <property type="project" value="UniProtKB-KW"/>
</dbReference>
<dbReference type="PRINTS" id="PR00344">
    <property type="entry name" value="BCTRLSENSOR"/>
</dbReference>
<evidence type="ECO:0000256" key="4">
    <source>
        <dbReference type="ARBA" id="ARBA00022679"/>
    </source>
</evidence>
<evidence type="ECO:0000256" key="1">
    <source>
        <dbReference type="ARBA" id="ARBA00000085"/>
    </source>
</evidence>
<dbReference type="Gene3D" id="1.10.287.130">
    <property type="match status" value="1"/>
</dbReference>
<dbReference type="InterPro" id="IPR003594">
    <property type="entry name" value="HATPase_dom"/>
</dbReference>
<dbReference type="SMART" id="SM00388">
    <property type="entry name" value="HisKA"/>
    <property type="match status" value="1"/>
</dbReference>
<accession>A0ABS4SN36</accession>
<dbReference type="InterPro" id="IPR004358">
    <property type="entry name" value="Sig_transdc_His_kin-like_C"/>
</dbReference>
<dbReference type="InterPro" id="IPR003661">
    <property type="entry name" value="HisK_dim/P_dom"/>
</dbReference>
<evidence type="ECO:0000256" key="3">
    <source>
        <dbReference type="ARBA" id="ARBA00022553"/>
    </source>
</evidence>
<comment type="caution">
    <text evidence="8">The sequence shown here is derived from an EMBL/GenBank/DDBJ whole genome shotgun (WGS) entry which is preliminary data.</text>
</comment>
<name>A0ABS4SN36_9PROT</name>
<dbReference type="Proteomes" id="UP000781958">
    <property type="component" value="Unassembled WGS sequence"/>
</dbReference>
<keyword evidence="6" id="KW-0902">Two-component regulatory system</keyword>
<dbReference type="Gene3D" id="3.30.565.10">
    <property type="entry name" value="Histidine kinase-like ATPase, C-terminal domain"/>
    <property type="match status" value="1"/>
</dbReference>
<dbReference type="SMART" id="SM00387">
    <property type="entry name" value="HATPase_c"/>
    <property type="match status" value="1"/>
</dbReference>
<dbReference type="PROSITE" id="PS50109">
    <property type="entry name" value="HIS_KIN"/>
    <property type="match status" value="1"/>
</dbReference>
<evidence type="ECO:0000313" key="8">
    <source>
        <dbReference type="EMBL" id="MBP2293972.1"/>
    </source>
</evidence>
<dbReference type="PANTHER" id="PTHR43711">
    <property type="entry name" value="TWO-COMPONENT HISTIDINE KINASE"/>
    <property type="match status" value="1"/>
</dbReference>
<sequence length="632" mass="69039">MTALPLAEAEIAGLEFLEGLATPLWLIRRDGGTVWLNASARAALDLPPESPASLLRLDETAEARRALDAVAAGHRASARIRFRCGGPWEDGIPAEVDALLAPAPCPGDLVLVEAPADGGARREAMRLNEQLVALSYAYPDIRFELRRDGTILDFAAASPGDLNVPAERFLNQRVQEVLPEPAAGLMVAALDRLNGGELSTALDFTLPALPNSREAGDKSFEAQLVALMDGDRILCSIRNVTERVRAEREARRAHDRLLDAIECITEGFVLYDPDDRLVLCNSRYRDLFSDSTDLMTPGTPFETVLRVGAARGVYRIPAEELEGWIARRLDQHRTGGPPMEVQLATGRWLRIEEWRTKEGGTVGIRADITDLKTREADLRAARDEAEQANRRKSDYVHHLSHELRTPLNAVLGFSEIIRDEMMGPNNPRYRDYAGQITAAGVYMLDLINNLLDLAKIEAGRMDLHEEACNLALLVDLTFGMMHPRAAEAAVRLVMDIPDDLPGVHGDASLIRQMLTNLVGNAIKFARPPGTAPERRVTVRAMRTDDGGLLLSVADNGIGMRPEQIPAALDTFGQVHQRDLATERGSGLGLPLTRALIALHGGSFRIDSAPGVGTTVFLKFPASRVCESDCLPL</sequence>
<reference evidence="8 9" key="1">
    <citation type="submission" date="2021-03" db="EMBL/GenBank/DDBJ databases">
        <title>Genomic Encyclopedia of Type Strains, Phase III (KMG-III): the genomes of soil and plant-associated and newly described type strains.</title>
        <authorList>
            <person name="Whitman W."/>
        </authorList>
    </citation>
    <scope>NUCLEOTIDE SEQUENCE [LARGE SCALE GENOMIC DNA]</scope>
    <source>
        <strain evidence="8 9">IMMIB AFH-6</strain>
    </source>
</reference>
<feature type="domain" description="Histidine kinase" evidence="7">
    <location>
        <begin position="398"/>
        <end position="623"/>
    </location>
</feature>
<evidence type="ECO:0000256" key="2">
    <source>
        <dbReference type="ARBA" id="ARBA00012438"/>
    </source>
</evidence>
<dbReference type="SUPFAM" id="SSF55785">
    <property type="entry name" value="PYP-like sensor domain (PAS domain)"/>
    <property type="match status" value="1"/>
</dbReference>
<dbReference type="SUPFAM" id="SSF55874">
    <property type="entry name" value="ATPase domain of HSP90 chaperone/DNA topoisomerase II/histidine kinase"/>
    <property type="match status" value="1"/>
</dbReference>
<proteinExistence type="predicted"/>
<organism evidence="8 9">
    <name type="scientific">Azospirillum rugosum</name>
    <dbReference type="NCBI Taxonomy" id="416170"/>
    <lineage>
        <taxon>Bacteria</taxon>
        <taxon>Pseudomonadati</taxon>
        <taxon>Pseudomonadota</taxon>
        <taxon>Alphaproteobacteria</taxon>
        <taxon>Rhodospirillales</taxon>
        <taxon>Azospirillaceae</taxon>
        <taxon>Azospirillum</taxon>
    </lineage>
</organism>
<dbReference type="InterPro" id="IPR036097">
    <property type="entry name" value="HisK_dim/P_sf"/>
</dbReference>
<dbReference type="EMBL" id="JAGINP010000013">
    <property type="protein sequence ID" value="MBP2293972.1"/>
    <property type="molecule type" value="Genomic_DNA"/>
</dbReference>
<keyword evidence="5 8" id="KW-0418">Kinase</keyword>
<evidence type="ECO:0000313" key="9">
    <source>
        <dbReference type="Proteomes" id="UP000781958"/>
    </source>
</evidence>
<evidence type="ECO:0000259" key="7">
    <source>
        <dbReference type="PROSITE" id="PS50109"/>
    </source>
</evidence>
<keyword evidence="3" id="KW-0597">Phosphoprotein</keyword>
<dbReference type="Gene3D" id="3.30.450.20">
    <property type="entry name" value="PAS domain"/>
    <property type="match status" value="2"/>
</dbReference>
<gene>
    <name evidence="8" type="ORF">J2851_003757</name>
</gene>
<keyword evidence="4" id="KW-0808">Transferase</keyword>
<evidence type="ECO:0000256" key="5">
    <source>
        <dbReference type="ARBA" id="ARBA00022777"/>
    </source>
</evidence>
<dbReference type="EC" id="2.7.13.3" evidence="2"/>
<dbReference type="Pfam" id="PF02518">
    <property type="entry name" value="HATPase_c"/>
    <property type="match status" value="1"/>
</dbReference>
<dbReference type="SUPFAM" id="SSF47384">
    <property type="entry name" value="Homodimeric domain of signal transducing histidine kinase"/>
    <property type="match status" value="1"/>
</dbReference>
<dbReference type="RefSeq" id="WP_246500757.1">
    <property type="nucleotide sequence ID" value="NZ_JAGINP010000013.1"/>
</dbReference>
<evidence type="ECO:0000256" key="6">
    <source>
        <dbReference type="ARBA" id="ARBA00023012"/>
    </source>
</evidence>
<comment type="catalytic activity">
    <reaction evidence="1">
        <text>ATP + protein L-histidine = ADP + protein N-phospho-L-histidine.</text>
        <dbReference type="EC" id="2.7.13.3"/>
    </reaction>
</comment>
<dbReference type="PANTHER" id="PTHR43711:SF1">
    <property type="entry name" value="HISTIDINE KINASE 1"/>
    <property type="match status" value="1"/>
</dbReference>
<dbReference type="InterPro" id="IPR005467">
    <property type="entry name" value="His_kinase_dom"/>
</dbReference>
<keyword evidence="9" id="KW-1185">Reference proteome</keyword>
<dbReference type="InterPro" id="IPR036890">
    <property type="entry name" value="HATPase_C_sf"/>
</dbReference>
<dbReference type="Pfam" id="PF12860">
    <property type="entry name" value="PAS_7"/>
    <property type="match status" value="1"/>
</dbReference>
<protein>
    <recommendedName>
        <fullName evidence="2">histidine kinase</fullName>
        <ecNumber evidence="2">2.7.13.3</ecNumber>
    </recommendedName>
</protein>
<dbReference type="InterPro" id="IPR050736">
    <property type="entry name" value="Sensor_HK_Regulatory"/>
</dbReference>
<dbReference type="InterPro" id="IPR035965">
    <property type="entry name" value="PAS-like_dom_sf"/>
</dbReference>